<sequence>MAAAILSLMFAIAVSAYSADAAQSRFTSIANKDCKFAPIGHEPGEEDDQLKTCPGLGGSKVLVNALETRLRIGFAWQKDTHARAPVWVVEAWSAGFVIDWRGANGSKGFVPYAAIVRMKFARDGGPEVGDQVLAVIRVRHGDACVMGAVDTGANRNANELAREIADARPSFTCGKDRPMIGGIGTPSAAEIIRGIVDP</sequence>
<dbReference type="Proteomes" id="UP000532373">
    <property type="component" value="Unassembled WGS sequence"/>
</dbReference>
<accession>A0A8E1WI59</accession>
<evidence type="ECO:0000313" key="2">
    <source>
        <dbReference type="EMBL" id="MBB6469455.1"/>
    </source>
</evidence>
<name>A0A8E1WI59_9HYPH</name>
<feature type="signal peptide" evidence="1">
    <location>
        <begin position="1"/>
        <end position="21"/>
    </location>
</feature>
<organism evidence="2 3">
    <name type="scientific">Aminobacter carboxidus</name>
    <dbReference type="NCBI Taxonomy" id="376165"/>
    <lineage>
        <taxon>Bacteria</taxon>
        <taxon>Pseudomonadati</taxon>
        <taxon>Pseudomonadota</taxon>
        <taxon>Alphaproteobacteria</taxon>
        <taxon>Hyphomicrobiales</taxon>
        <taxon>Phyllobacteriaceae</taxon>
        <taxon>Aminobacter</taxon>
    </lineage>
</organism>
<keyword evidence="1" id="KW-0732">Signal</keyword>
<evidence type="ECO:0000256" key="1">
    <source>
        <dbReference type="SAM" id="SignalP"/>
    </source>
</evidence>
<feature type="chain" id="PRO_5034499727" evidence="1">
    <location>
        <begin position="22"/>
        <end position="198"/>
    </location>
</feature>
<reference evidence="2 3" key="1">
    <citation type="submission" date="2020-08" db="EMBL/GenBank/DDBJ databases">
        <title>Genomic Encyclopedia of Type Strains, Phase IV (KMG-IV): sequencing the most valuable type-strain genomes for metagenomic binning, comparative biology and taxonomic classification.</title>
        <authorList>
            <person name="Goeker M."/>
        </authorList>
    </citation>
    <scope>NUCLEOTIDE SEQUENCE [LARGE SCALE GENOMIC DNA]</scope>
    <source>
        <strain evidence="2 3">DSM 17454</strain>
    </source>
</reference>
<comment type="caution">
    <text evidence="2">The sequence shown here is derived from an EMBL/GenBank/DDBJ whole genome shotgun (WGS) entry which is preliminary data.</text>
</comment>
<proteinExistence type="predicted"/>
<protein>
    <submittedName>
        <fullName evidence="2">Uncharacterized protein</fullName>
    </submittedName>
</protein>
<gene>
    <name evidence="2" type="ORF">HNQ96_005345</name>
</gene>
<dbReference type="AlphaFoldDB" id="A0A8E1WI59"/>
<evidence type="ECO:0000313" key="3">
    <source>
        <dbReference type="Proteomes" id="UP000532373"/>
    </source>
</evidence>
<dbReference type="EMBL" id="JACHGI010000016">
    <property type="protein sequence ID" value="MBB6469455.1"/>
    <property type="molecule type" value="Genomic_DNA"/>
</dbReference>
<dbReference type="RefSeq" id="WP_246471320.1">
    <property type="nucleotide sequence ID" value="NZ_JACHGI010000016.1"/>
</dbReference>